<protein>
    <submittedName>
        <fullName evidence="2">Uncharacterized protein</fullName>
    </submittedName>
</protein>
<evidence type="ECO:0000313" key="2">
    <source>
        <dbReference type="EMBL" id="CAL8118469.1"/>
    </source>
</evidence>
<accession>A0ABP1RA04</accession>
<evidence type="ECO:0000313" key="3">
    <source>
        <dbReference type="Proteomes" id="UP001642540"/>
    </source>
</evidence>
<feature type="transmembrane region" description="Helical" evidence="1">
    <location>
        <begin position="20"/>
        <end position="40"/>
    </location>
</feature>
<comment type="caution">
    <text evidence="2">The sequence shown here is derived from an EMBL/GenBank/DDBJ whole genome shotgun (WGS) entry which is preliminary data.</text>
</comment>
<proteinExistence type="predicted"/>
<dbReference type="Proteomes" id="UP001642540">
    <property type="component" value="Unassembled WGS sequence"/>
</dbReference>
<sequence length="181" mass="20219">MPSNPCCCMSSRTGATIIGILDIIISAIFIICVLLSFLAISSSQSYPAVKEQLMERINELKGDPMYQDLQMDDDTIIIVLYVILICGLVGSIVGLFLASILIHGIRTENTQLLKFHLIIYATLFCISLVGAIGYLAMGEFLSTFIIYGLSFYFLMVIYYAYLEVRDKVSQRQTPLVKYEVA</sequence>
<evidence type="ECO:0000256" key="1">
    <source>
        <dbReference type="SAM" id="Phobius"/>
    </source>
</evidence>
<keyword evidence="1" id="KW-0812">Transmembrane</keyword>
<feature type="transmembrane region" description="Helical" evidence="1">
    <location>
        <begin position="143"/>
        <end position="162"/>
    </location>
</feature>
<name>A0ABP1RA04_9HEXA</name>
<gene>
    <name evidence="2" type="ORF">ODALV1_LOCUS18148</name>
</gene>
<organism evidence="2 3">
    <name type="scientific">Orchesella dallaii</name>
    <dbReference type="NCBI Taxonomy" id="48710"/>
    <lineage>
        <taxon>Eukaryota</taxon>
        <taxon>Metazoa</taxon>
        <taxon>Ecdysozoa</taxon>
        <taxon>Arthropoda</taxon>
        <taxon>Hexapoda</taxon>
        <taxon>Collembola</taxon>
        <taxon>Entomobryomorpha</taxon>
        <taxon>Entomobryoidea</taxon>
        <taxon>Orchesellidae</taxon>
        <taxon>Orchesellinae</taxon>
        <taxon>Orchesella</taxon>
    </lineage>
</organism>
<dbReference type="EMBL" id="CAXLJM020000057">
    <property type="protein sequence ID" value="CAL8118469.1"/>
    <property type="molecule type" value="Genomic_DNA"/>
</dbReference>
<feature type="transmembrane region" description="Helical" evidence="1">
    <location>
        <begin position="76"/>
        <end position="105"/>
    </location>
</feature>
<keyword evidence="1" id="KW-0472">Membrane</keyword>
<feature type="transmembrane region" description="Helical" evidence="1">
    <location>
        <begin position="117"/>
        <end position="137"/>
    </location>
</feature>
<keyword evidence="3" id="KW-1185">Reference proteome</keyword>
<keyword evidence="1" id="KW-1133">Transmembrane helix</keyword>
<reference evidence="2 3" key="1">
    <citation type="submission" date="2024-08" db="EMBL/GenBank/DDBJ databases">
        <authorList>
            <person name="Cucini C."/>
            <person name="Frati F."/>
        </authorList>
    </citation>
    <scope>NUCLEOTIDE SEQUENCE [LARGE SCALE GENOMIC DNA]</scope>
</reference>